<dbReference type="OrthoDB" id="543798at2759"/>
<reference evidence="2" key="1">
    <citation type="journal article" date="2016" name="Nat. Commun.">
        <title>The Gonium pectorale genome demonstrates co-option of cell cycle regulation during the evolution of multicellularity.</title>
        <authorList>
            <person name="Hanschen E.R."/>
            <person name="Marriage T.N."/>
            <person name="Ferris P.J."/>
            <person name="Hamaji T."/>
            <person name="Toyoda A."/>
            <person name="Fujiyama A."/>
            <person name="Neme R."/>
            <person name="Noguchi H."/>
            <person name="Minakuchi Y."/>
            <person name="Suzuki M."/>
            <person name="Kawai-Toyooka H."/>
            <person name="Smith D.R."/>
            <person name="Sparks H."/>
            <person name="Anderson J."/>
            <person name="Bakaric R."/>
            <person name="Luria V."/>
            <person name="Karger A."/>
            <person name="Kirschner M.W."/>
            <person name="Durand P.M."/>
            <person name="Michod R.E."/>
            <person name="Nozaki H."/>
            <person name="Olson B.J."/>
        </authorList>
    </citation>
    <scope>NUCLEOTIDE SEQUENCE [LARGE SCALE GENOMIC DNA]</scope>
    <source>
        <strain evidence="2">NIES-2863</strain>
    </source>
</reference>
<organism evidence="1 2">
    <name type="scientific">Gonium pectorale</name>
    <name type="common">Green alga</name>
    <dbReference type="NCBI Taxonomy" id="33097"/>
    <lineage>
        <taxon>Eukaryota</taxon>
        <taxon>Viridiplantae</taxon>
        <taxon>Chlorophyta</taxon>
        <taxon>core chlorophytes</taxon>
        <taxon>Chlorophyceae</taxon>
        <taxon>CS clade</taxon>
        <taxon>Chlamydomonadales</taxon>
        <taxon>Volvocaceae</taxon>
        <taxon>Gonium</taxon>
    </lineage>
</organism>
<dbReference type="AlphaFoldDB" id="A0A150H0Y8"/>
<proteinExistence type="predicted"/>
<comment type="caution">
    <text evidence="1">The sequence shown here is derived from an EMBL/GenBank/DDBJ whole genome shotgun (WGS) entry which is preliminary data.</text>
</comment>
<name>A0A150H0Y8_GONPE</name>
<accession>A0A150H0Y8</accession>
<gene>
    <name evidence="1" type="ORF">GPECTOR_2g1254</name>
</gene>
<evidence type="ECO:0000313" key="2">
    <source>
        <dbReference type="Proteomes" id="UP000075714"/>
    </source>
</evidence>
<sequence>MEWLEAQGSRWTTWAAEKVAALADDGKALARLTWLRGRGYPADKAAHGAGGGGNKAALQYLLAEVPGSNAYDSGPKLPASTYAFLEVSPSWTKASSSSVAESLAEWRAPKPQWPDEVLQLLREHLAAWAASSKMAVA</sequence>
<dbReference type="EMBL" id="LSYV01000003">
    <property type="protein sequence ID" value="KXZ55704.1"/>
    <property type="molecule type" value="Genomic_DNA"/>
</dbReference>
<protein>
    <submittedName>
        <fullName evidence="1">Uncharacterized protein</fullName>
    </submittedName>
</protein>
<dbReference type="Proteomes" id="UP000075714">
    <property type="component" value="Unassembled WGS sequence"/>
</dbReference>
<evidence type="ECO:0000313" key="1">
    <source>
        <dbReference type="EMBL" id="KXZ55704.1"/>
    </source>
</evidence>
<keyword evidence="2" id="KW-1185">Reference proteome</keyword>